<dbReference type="EMBL" id="BMAW01047059">
    <property type="protein sequence ID" value="GFS58918.1"/>
    <property type="molecule type" value="Genomic_DNA"/>
</dbReference>
<sequence length="92" mass="10818">MKAVWKQIRIIENEMNEKPERVDLMNDAFRYNSMFEEYCYCLLMAVGRWKEQQPLSSDHLGGSLGGAWRGRRQLPEYDGCTRHPTVDFRGCT</sequence>
<dbReference type="AlphaFoldDB" id="A0A8X6IUW7"/>
<keyword evidence="2" id="KW-1185">Reference proteome</keyword>
<gene>
    <name evidence="1" type="ORF">NPIL_211651</name>
</gene>
<accession>A0A8X6IUW7</accession>
<organism evidence="1 2">
    <name type="scientific">Nephila pilipes</name>
    <name type="common">Giant wood spider</name>
    <name type="synonym">Nephila maculata</name>
    <dbReference type="NCBI Taxonomy" id="299642"/>
    <lineage>
        <taxon>Eukaryota</taxon>
        <taxon>Metazoa</taxon>
        <taxon>Ecdysozoa</taxon>
        <taxon>Arthropoda</taxon>
        <taxon>Chelicerata</taxon>
        <taxon>Arachnida</taxon>
        <taxon>Araneae</taxon>
        <taxon>Araneomorphae</taxon>
        <taxon>Entelegynae</taxon>
        <taxon>Araneoidea</taxon>
        <taxon>Nephilidae</taxon>
        <taxon>Nephila</taxon>
    </lineage>
</organism>
<evidence type="ECO:0000313" key="2">
    <source>
        <dbReference type="Proteomes" id="UP000887013"/>
    </source>
</evidence>
<name>A0A8X6IUW7_NEPPI</name>
<dbReference type="Proteomes" id="UP000887013">
    <property type="component" value="Unassembled WGS sequence"/>
</dbReference>
<reference evidence="1" key="1">
    <citation type="submission" date="2020-08" db="EMBL/GenBank/DDBJ databases">
        <title>Multicomponent nature underlies the extraordinary mechanical properties of spider dragline silk.</title>
        <authorList>
            <person name="Kono N."/>
            <person name="Nakamura H."/>
            <person name="Mori M."/>
            <person name="Yoshida Y."/>
            <person name="Ohtoshi R."/>
            <person name="Malay A.D."/>
            <person name="Moran D.A.P."/>
            <person name="Tomita M."/>
            <person name="Numata K."/>
            <person name="Arakawa K."/>
        </authorList>
    </citation>
    <scope>NUCLEOTIDE SEQUENCE</scope>
</reference>
<comment type="caution">
    <text evidence="1">The sequence shown here is derived from an EMBL/GenBank/DDBJ whole genome shotgun (WGS) entry which is preliminary data.</text>
</comment>
<evidence type="ECO:0000313" key="1">
    <source>
        <dbReference type="EMBL" id="GFS58918.1"/>
    </source>
</evidence>
<protein>
    <submittedName>
        <fullName evidence="1">Uncharacterized protein</fullName>
    </submittedName>
</protein>
<proteinExistence type="predicted"/>
<dbReference type="OrthoDB" id="10521699at2759"/>